<evidence type="ECO:0000313" key="25">
    <source>
        <dbReference type="Proteomes" id="UP000610558"/>
    </source>
</evidence>
<dbReference type="GO" id="GO:0042773">
    <property type="term" value="P:ATP synthesis coupled electron transport"/>
    <property type="evidence" value="ECO:0007669"/>
    <property type="project" value="TreeGrafter"/>
</dbReference>
<dbReference type="Gene3D" id="1.10.287.90">
    <property type="match status" value="1"/>
</dbReference>
<evidence type="ECO:0000256" key="14">
    <source>
        <dbReference type="ARBA" id="ARBA00024688"/>
    </source>
</evidence>
<dbReference type="PROSITE" id="PS51007">
    <property type="entry name" value="CYTC"/>
    <property type="match status" value="1"/>
</dbReference>
<evidence type="ECO:0000313" key="24">
    <source>
        <dbReference type="EMBL" id="MBD2857565.1"/>
    </source>
</evidence>
<keyword evidence="25" id="KW-1185">Reference proteome</keyword>
<dbReference type="GO" id="GO:0004129">
    <property type="term" value="F:cytochrome-c oxidase activity"/>
    <property type="evidence" value="ECO:0007669"/>
    <property type="project" value="UniProtKB-EC"/>
</dbReference>
<comment type="function">
    <text evidence="14 18">Subunits I and II form the functional core of the enzyme complex. Electrons originating in cytochrome c are transferred via heme a and Cu(A) to the binuclear center formed by heme a3 and Cu(B).</text>
</comment>
<evidence type="ECO:0000259" key="22">
    <source>
        <dbReference type="PROSITE" id="PS50999"/>
    </source>
</evidence>
<feature type="signal peptide" evidence="20">
    <location>
        <begin position="1"/>
        <end position="29"/>
    </location>
</feature>
<evidence type="ECO:0000256" key="8">
    <source>
        <dbReference type="ARBA" id="ARBA00022967"/>
    </source>
</evidence>
<gene>
    <name evidence="24" type="primary">coxB</name>
    <name evidence="24" type="ORF">IB286_01000</name>
</gene>
<dbReference type="PROSITE" id="PS00078">
    <property type="entry name" value="COX2"/>
    <property type="match status" value="1"/>
</dbReference>
<dbReference type="AlphaFoldDB" id="A0A927BXW2"/>
<dbReference type="PROSITE" id="PS50999">
    <property type="entry name" value="COX2_TM"/>
    <property type="match status" value="1"/>
</dbReference>
<dbReference type="GO" id="GO:0020037">
    <property type="term" value="F:heme binding"/>
    <property type="evidence" value="ECO:0007669"/>
    <property type="project" value="InterPro"/>
</dbReference>
<dbReference type="NCBIfam" id="TIGR02866">
    <property type="entry name" value="CoxB"/>
    <property type="match status" value="1"/>
</dbReference>
<dbReference type="SUPFAM" id="SSF81464">
    <property type="entry name" value="Cytochrome c oxidase subunit II-like, transmembrane region"/>
    <property type="match status" value="1"/>
</dbReference>
<evidence type="ECO:0000256" key="13">
    <source>
        <dbReference type="ARBA" id="ARBA00023136"/>
    </source>
</evidence>
<evidence type="ECO:0000259" key="23">
    <source>
        <dbReference type="PROSITE" id="PS51007"/>
    </source>
</evidence>
<feature type="domain" description="Cytochrome c" evidence="23">
    <location>
        <begin position="290"/>
        <end position="368"/>
    </location>
</feature>
<keyword evidence="10 19" id="KW-1133">Transmembrane helix</keyword>
<evidence type="ECO:0000256" key="5">
    <source>
        <dbReference type="ARBA" id="ARBA00022660"/>
    </source>
</evidence>
<evidence type="ECO:0000256" key="17">
    <source>
        <dbReference type="RuleBase" id="RU000456"/>
    </source>
</evidence>
<comment type="catalytic activity">
    <reaction evidence="15 18">
        <text>4 Fe(II)-[cytochrome c] + O2 + 8 H(+)(in) = 4 Fe(III)-[cytochrome c] + 2 H2O + 4 H(+)(out)</text>
        <dbReference type="Rhea" id="RHEA:11436"/>
        <dbReference type="Rhea" id="RHEA-COMP:10350"/>
        <dbReference type="Rhea" id="RHEA-COMP:14399"/>
        <dbReference type="ChEBI" id="CHEBI:15377"/>
        <dbReference type="ChEBI" id="CHEBI:15378"/>
        <dbReference type="ChEBI" id="CHEBI:15379"/>
        <dbReference type="ChEBI" id="CHEBI:29033"/>
        <dbReference type="ChEBI" id="CHEBI:29034"/>
        <dbReference type="EC" id="7.1.1.9"/>
    </reaction>
</comment>
<dbReference type="SUPFAM" id="SSF49503">
    <property type="entry name" value="Cupredoxins"/>
    <property type="match status" value="1"/>
</dbReference>
<evidence type="ECO:0000256" key="15">
    <source>
        <dbReference type="ARBA" id="ARBA00047816"/>
    </source>
</evidence>
<evidence type="ECO:0000256" key="4">
    <source>
        <dbReference type="ARBA" id="ARBA00022617"/>
    </source>
</evidence>
<dbReference type="Pfam" id="PF00116">
    <property type="entry name" value="COX2"/>
    <property type="match status" value="1"/>
</dbReference>
<evidence type="ECO:0000256" key="3">
    <source>
        <dbReference type="ARBA" id="ARBA00022448"/>
    </source>
</evidence>
<comment type="caution">
    <text evidence="24">The sequence shown here is derived from an EMBL/GenBank/DDBJ whole genome shotgun (WGS) entry which is preliminary data.</text>
</comment>
<keyword evidence="3 17" id="KW-0813">Transport</keyword>
<keyword evidence="6 17" id="KW-0812">Transmembrane</keyword>
<keyword evidence="5 17" id="KW-0679">Respiratory chain</keyword>
<evidence type="ECO:0000256" key="16">
    <source>
        <dbReference type="PROSITE-ProRule" id="PRU00433"/>
    </source>
</evidence>
<comment type="similarity">
    <text evidence="2 17">Belongs to the cytochrome c oxidase subunit 2 family.</text>
</comment>
<dbReference type="InterPro" id="IPR002429">
    <property type="entry name" value="CcO_II-like_C"/>
</dbReference>
<dbReference type="InterPro" id="IPR009056">
    <property type="entry name" value="Cyt_c-like_dom"/>
</dbReference>
<evidence type="ECO:0000259" key="21">
    <source>
        <dbReference type="PROSITE" id="PS50857"/>
    </source>
</evidence>
<comment type="cofactor">
    <cofactor evidence="18">
        <name>Cu cation</name>
        <dbReference type="ChEBI" id="CHEBI:23378"/>
    </cofactor>
    <text evidence="18">Binds a copper A center.</text>
</comment>
<dbReference type="PANTHER" id="PTHR22888:SF9">
    <property type="entry name" value="CYTOCHROME C OXIDASE SUBUNIT 2"/>
    <property type="match status" value="1"/>
</dbReference>
<evidence type="ECO:0000256" key="20">
    <source>
        <dbReference type="SAM" id="SignalP"/>
    </source>
</evidence>
<evidence type="ECO:0000256" key="19">
    <source>
        <dbReference type="SAM" id="Phobius"/>
    </source>
</evidence>
<dbReference type="InterPro" id="IPR008972">
    <property type="entry name" value="Cupredoxin"/>
</dbReference>
<evidence type="ECO:0000256" key="11">
    <source>
        <dbReference type="ARBA" id="ARBA00023004"/>
    </source>
</evidence>
<dbReference type="Proteomes" id="UP000610558">
    <property type="component" value="Unassembled WGS sequence"/>
</dbReference>
<organism evidence="24 25">
    <name type="scientific">Spongiibacter pelagi</name>
    <dbReference type="NCBI Taxonomy" id="2760804"/>
    <lineage>
        <taxon>Bacteria</taxon>
        <taxon>Pseudomonadati</taxon>
        <taxon>Pseudomonadota</taxon>
        <taxon>Gammaproteobacteria</taxon>
        <taxon>Cellvibrionales</taxon>
        <taxon>Spongiibacteraceae</taxon>
        <taxon>Spongiibacter</taxon>
    </lineage>
</organism>
<accession>A0A927BXW2</accession>
<evidence type="ECO:0000256" key="18">
    <source>
        <dbReference type="RuleBase" id="RU004024"/>
    </source>
</evidence>
<evidence type="ECO:0000256" key="12">
    <source>
        <dbReference type="ARBA" id="ARBA00023008"/>
    </source>
</evidence>
<dbReference type="GO" id="GO:0005886">
    <property type="term" value="C:plasma membrane"/>
    <property type="evidence" value="ECO:0007669"/>
    <property type="project" value="UniProtKB-SubCell"/>
</dbReference>
<keyword evidence="20" id="KW-0732">Signal</keyword>
<keyword evidence="13 19" id="KW-0472">Membrane</keyword>
<evidence type="ECO:0000256" key="1">
    <source>
        <dbReference type="ARBA" id="ARBA00004141"/>
    </source>
</evidence>
<comment type="subcellular location">
    <subcellularLocation>
        <location evidence="17">Cell membrane</location>
        <topology evidence="17">Multi-pass membrane protein</topology>
    </subcellularLocation>
    <subcellularLocation>
        <location evidence="1">Membrane</location>
        <topology evidence="1">Multi-pass membrane protein</topology>
    </subcellularLocation>
</comment>
<evidence type="ECO:0000256" key="9">
    <source>
        <dbReference type="ARBA" id="ARBA00022982"/>
    </source>
</evidence>
<dbReference type="Gene3D" id="1.10.760.10">
    <property type="entry name" value="Cytochrome c-like domain"/>
    <property type="match status" value="1"/>
</dbReference>
<reference evidence="24" key="1">
    <citation type="submission" date="2020-09" db="EMBL/GenBank/DDBJ databases">
        <authorList>
            <person name="Yoon J.-W."/>
        </authorList>
    </citation>
    <scope>NUCLEOTIDE SEQUENCE</scope>
    <source>
        <strain evidence="24">KMU-158</strain>
    </source>
</reference>
<keyword evidence="11 16" id="KW-0408">Iron</keyword>
<proteinExistence type="inferred from homology"/>
<protein>
    <recommendedName>
        <fullName evidence="18">Cytochrome c oxidase subunit 2</fullName>
        <ecNumber evidence="18">7.1.1.9</ecNumber>
    </recommendedName>
</protein>
<dbReference type="PROSITE" id="PS50857">
    <property type="entry name" value="COX2_CUA"/>
    <property type="match status" value="1"/>
</dbReference>
<keyword evidence="9 17" id="KW-0249">Electron transport</keyword>
<dbReference type="InterPro" id="IPR045187">
    <property type="entry name" value="CcO_II"/>
</dbReference>
<feature type="transmembrane region" description="Helical" evidence="19">
    <location>
        <begin position="101"/>
        <end position="123"/>
    </location>
</feature>
<dbReference type="EC" id="7.1.1.9" evidence="18"/>
<dbReference type="SUPFAM" id="SSF46626">
    <property type="entry name" value="Cytochrome c"/>
    <property type="match status" value="1"/>
</dbReference>
<keyword evidence="4 16" id="KW-0349">Heme</keyword>
<name>A0A927BXW2_9GAMM</name>
<dbReference type="PANTHER" id="PTHR22888">
    <property type="entry name" value="CYTOCHROME C OXIDASE, SUBUNIT II"/>
    <property type="match status" value="1"/>
</dbReference>
<feature type="transmembrane region" description="Helical" evidence="19">
    <location>
        <begin position="59"/>
        <end position="80"/>
    </location>
</feature>
<dbReference type="InterPro" id="IPR036909">
    <property type="entry name" value="Cyt_c-like_dom_sf"/>
</dbReference>
<dbReference type="InterPro" id="IPR011759">
    <property type="entry name" value="Cyt_c_oxidase_su2_TM_dom"/>
</dbReference>
<keyword evidence="8" id="KW-1278">Translocase</keyword>
<dbReference type="Gene3D" id="2.60.40.420">
    <property type="entry name" value="Cupredoxins - blue copper proteins"/>
    <property type="match status" value="1"/>
</dbReference>
<feature type="domain" description="Cytochrome oxidase subunit II copper A binding" evidence="21">
    <location>
        <begin position="130"/>
        <end position="270"/>
    </location>
</feature>
<feature type="chain" id="PRO_5036975071" description="Cytochrome c oxidase subunit 2" evidence="20">
    <location>
        <begin position="30"/>
        <end position="388"/>
    </location>
</feature>
<dbReference type="PRINTS" id="PR01166">
    <property type="entry name" value="CYCOXIDASEII"/>
</dbReference>
<dbReference type="InterPro" id="IPR014222">
    <property type="entry name" value="Cyt_c_oxidase_su2"/>
</dbReference>
<keyword evidence="12 18" id="KW-0186">Copper</keyword>
<dbReference type="Pfam" id="PF02790">
    <property type="entry name" value="COX2_TM"/>
    <property type="match status" value="1"/>
</dbReference>
<feature type="domain" description="Cytochrome oxidase subunit II transmembrane region profile" evidence="22">
    <location>
        <begin position="34"/>
        <end position="129"/>
    </location>
</feature>
<dbReference type="InterPro" id="IPR001505">
    <property type="entry name" value="Copper_CuA"/>
</dbReference>
<dbReference type="InterPro" id="IPR036257">
    <property type="entry name" value="Cyt_c_oxidase_su2_TM_sf"/>
</dbReference>
<dbReference type="Pfam" id="PF13442">
    <property type="entry name" value="Cytochrome_CBB3"/>
    <property type="match status" value="1"/>
</dbReference>
<dbReference type="EMBL" id="JACXLD010000001">
    <property type="protein sequence ID" value="MBD2857565.1"/>
    <property type="molecule type" value="Genomic_DNA"/>
</dbReference>
<dbReference type="RefSeq" id="WP_190761800.1">
    <property type="nucleotide sequence ID" value="NZ_JACXLD010000001.1"/>
</dbReference>
<keyword evidence="7 16" id="KW-0479">Metal-binding</keyword>
<evidence type="ECO:0000256" key="7">
    <source>
        <dbReference type="ARBA" id="ARBA00022723"/>
    </source>
</evidence>
<evidence type="ECO:0000256" key="10">
    <source>
        <dbReference type="ARBA" id="ARBA00022989"/>
    </source>
</evidence>
<dbReference type="GO" id="GO:0005507">
    <property type="term" value="F:copper ion binding"/>
    <property type="evidence" value="ECO:0007669"/>
    <property type="project" value="InterPro"/>
</dbReference>
<evidence type="ECO:0000256" key="6">
    <source>
        <dbReference type="ARBA" id="ARBA00022692"/>
    </source>
</evidence>
<dbReference type="GO" id="GO:0016491">
    <property type="term" value="F:oxidoreductase activity"/>
    <property type="evidence" value="ECO:0007669"/>
    <property type="project" value="InterPro"/>
</dbReference>
<sequence>MQQQAKRLLKLALNPVLVLLSLMSSGVWAATAEKAEHWRGNMTPGVTEVGHKIYDLHMLVFWICVVVGIIVFGLMFYSVFAYRKERHSEPATFHENTKLEIAWTVVPFLLLIIMAVPATKVLIEVYDTDDAAQDILITGYQWKWKYEYINPNGDNVTFFSNLRTPESEIGNEEEKGSNYLLEVDEPVVLPVNSKTRFLVTANDVLHAWWVPELAVKRDAIPGFVNEAWTKPTETGVYRGQCAELCGRNHGFMPIVVNVVEQEEYDQWLAGKLAEAAELKELMAKEFTMDELVARGKKVYERNCLACHGANGEGGVGKAIAGSPLATGSTKGHLDVIVNGVPGTAMQAFGGQLNEVDLAAVTTYQRNAFGNNMGDMLQPVDVYKFKKGQ</sequence>
<evidence type="ECO:0000256" key="2">
    <source>
        <dbReference type="ARBA" id="ARBA00007866"/>
    </source>
</evidence>